<evidence type="ECO:0000313" key="3">
    <source>
        <dbReference type="Proteomes" id="UP001320715"/>
    </source>
</evidence>
<evidence type="ECO:0000256" key="1">
    <source>
        <dbReference type="SAM" id="Phobius"/>
    </source>
</evidence>
<accession>A0ABT1CLC1</accession>
<evidence type="ECO:0000313" key="2">
    <source>
        <dbReference type="EMBL" id="MCO6407012.1"/>
    </source>
</evidence>
<proteinExistence type="predicted"/>
<keyword evidence="3" id="KW-1185">Reference proteome</keyword>
<dbReference type="EMBL" id="JAAAML010000001">
    <property type="protein sequence ID" value="MCO6407012.1"/>
    <property type="molecule type" value="Genomic_DNA"/>
</dbReference>
<comment type="caution">
    <text evidence="2">The sequence shown here is derived from an EMBL/GenBank/DDBJ whole genome shotgun (WGS) entry which is preliminary data.</text>
</comment>
<dbReference type="Proteomes" id="UP001320715">
    <property type="component" value="Unassembled WGS sequence"/>
</dbReference>
<gene>
    <name evidence="2" type="ORF">GTW23_02400</name>
</gene>
<protein>
    <submittedName>
        <fullName evidence="2">DUF2333 family protein</fullName>
    </submittedName>
</protein>
<dbReference type="RefSeq" id="WP_252914482.1">
    <property type="nucleotide sequence ID" value="NZ_CP159480.1"/>
</dbReference>
<dbReference type="InterPro" id="IPR016936">
    <property type="entry name" value="UCP029693"/>
</dbReference>
<keyword evidence="1" id="KW-0812">Transmembrane</keyword>
<organism evidence="2 3">
    <name type="scientific">Hoeflea alexandrii</name>
    <dbReference type="NCBI Taxonomy" id="288436"/>
    <lineage>
        <taxon>Bacteria</taxon>
        <taxon>Pseudomonadati</taxon>
        <taxon>Pseudomonadota</taxon>
        <taxon>Alphaproteobacteria</taxon>
        <taxon>Hyphomicrobiales</taxon>
        <taxon>Rhizobiaceae</taxon>
        <taxon>Hoeflea</taxon>
    </lineage>
</organism>
<name>A0ABT1CLC1_9HYPH</name>
<feature type="transmembrane region" description="Helical" evidence="1">
    <location>
        <begin position="12"/>
        <end position="31"/>
    </location>
</feature>
<feature type="transmembrane region" description="Helical" evidence="1">
    <location>
        <begin position="43"/>
        <end position="65"/>
    </location>
</feature>
<keyword evidence="1" id="KW-1133">Transmembrane helix</keyword>
<sequence length="370" mass="42206">MLDPVIAFFERVFHAIGRGIGVVVSTLLWPFVAIGRWYRQRNWLIRVPIIIVLLAIVFGYAQFLWVAERWVNWNPDYPAQYEAGVKTGTVGEPVDAANPNSCVTSQIVEVTKGLIDFNVNQNTWIPSHPLSKAGFFGVPWKNTPFMDNKAAFQLGINTVIRRTTIELADRLGRVRGTSQINQNLQDAKEAMSYNEDAWWLTFSAPFIQPSTPERHRTAIESLDAFNKEMADCSGQFDARTDNLLQFLDRVTGDIGSTSDILRGQMEASDMGWFDTRADDRFWFTYGQLYAYYGILIATESDFSEVFADRRIGTVWNVAREQLRQALDMTPFIISNGNEASWIMPSHLATMGFYLLRVRSNLVEMRDILDR</sequence>
<reference evidence="2 3" key="1">
    <citation type="submission" date="2020-01" db="EMBL/GenBank/DDBJ databases">
        <title>Genomes of bacteria type strains.</title>
        <authorList>
            <person name="Chen J."/>
            <person name="Zhu S."/>
            <person name="Yang J."/>
        </authorList>
    </citation>
    <scope>NUCLEOTIDE SEQUENCE [LARGE SCALE GENOMIC DNA]</scope>
    <source>
        <strain evidence="2 3">DSM 16655</strain>
    </source>
</reference>
<keyword evidence="1" id="KW-0472">Membrane</keyword>
<dbReference type="Pfam" id="PF10095">
    <property type="entry name" value="DUF2333"/>
    <property type="match status" value="2"/>
</dbReference>